<dbReference type="AlphaFoldDB" id="A0A1U7CSW2"/>
<dbReference type="KEGG" id="pbor:BSF38_03518"/>
<organism evidence="2 3">
    <name type="scientific">Paludisphaera borealis</name>
    <dbReference type="NCBI Taxonomy" id="1387353"/>
    <lineage>
        <taxon>Bacteria</taxon>
        <taxon>Pseudomonadati</taxon>
        <taxon>Planctomycetota</taxon>
        <taxon>Planctomycetia</taxon>
        <taxon>Isosphaerales</taxon>
        <taxon>Isosphaeraceae</taxon>
        <taxon>Paludisphaera</taxon>
    </lineage>
</organism>
<reference evidence="3" key="1">
    <citation type="submission" date="2016-12" db="EMBL/GenBank/DDBJ databases">
        <title>Comparative genomics of four Isosphaeraceae planctomycetes: a common pool of plasmids and glycoside hydrolase genes.</title>
        <authorList>
            <person name="Ivanova A."/>
        </authorList>
    </citation>
    <scope>NUCLEOTIDE SEQUENCE [LARGE SCALE GENOMIC DNA]</scope>
    <source>
        <strain evidence="3">PX4</strain>
    </source>
</reference>
<dbReference type="STRING" id="1387353.BSF38_03518"/>
<keyword evidence="3" id="KW-1185">Reference proteome</keyword>
<evidence type="ECO:0008006" key="4">
    <source>
        <dbReference type="Google" id="ProtNLM"/>
    </source>
</evidence>
<protein>
    <recommendedName>
        <fullName evidence="4">DUF1552 domain-containing protein</fullName>
    </recommendedName>
</protein>
<name>A0A1U7CSW2_9BACT</name>
<dbReference type="InterPro" id="IPR011447">
    <property type="entry name" value="DUF1552"/>
</dbReference>
<dbReference type="Proteomes" id="UP000186309">
    <property type="component" value="Chromosome"/>
</dbReference>
<dbReference type="EMBL" id="CP019082">
    <property type="protein sequence ID" value="APW61986.1"/>
    <property type="molecule type" value="Genomic_DNA"/>
</dbReference>
<evidence type="ECO:0000313" key="2">
    <source>
        <dbReference type="EMBL" id="APW61986.1"/>
    </source>
</evidence>
<dbReference type="PROSITE" id="PS51318">
    <property type="entry name" value="TAT"/>
    <property type="match status" value="1"/>
</dbReference>
<feature type="signal peptide" evidence="1">
    <location>
        <begin position="1"/>
        <end position="32"/>
    </location>
</feature>
<proteinExistence type="predicted"/>
<keyword evidence="1" id="KW-0732">Signal</keyword>
<accession>A0A1U7CSW2</accession>
<dbReference type="Pfam" id="PF07586">
    <property type="entry name" value="HXXSHH"/>
    <property type="match status" value="1"/>
</dbReference>
<evidence type="ECO:0000256" key="1">
    <source>
        <dbReference type="SAM" id="SignalP"/>
    </source>
</evidence>
<evidence type="ECO:0000313" key="3">
    <source>
        <dbReference type="Proteomes" id="UP000186309"/>
    </source>
</evidence>
<gene>
    <name evidence="2" type="ORF">BSF38_03518</name>
</gene>
<feature type="chain" id="PRO_5012821008" description="DUF1552 domain-containing protein" evidence="1">
    <location>
        <begin position="33"/>
        <end position="449"/>
    </location>
</feature>
<sequence length="449" mass="49270">MTMQPTRRTLLRGLGAALALPWMESLATVARAASPAGAAAVKPPVRMCFWYVPNGVHLPTWFPSREGALVDLPATLEPLAFAREYLNCYHGLTHNTALTNGDTEGCGHGQGAASFLTGAQAYKSQDAVRVDVSVDQVYARHVGRQTRFPSLELGCESARSGNAFGYSGAYKTHISWRTPTSPAPYEMNPKAVFDRLFTEGTNSLTQSTVADRDFYRKSMLDYVLDDADRIRRRVSSTDRRKLDQYLTGVREVEQRIQSAGASVKLPGEGFARPSGVPDDFDEHLRLMCDLMVLAFQTDSTRASTFMLTKEASDRNYPWLGFTDGHHELSHHAKDAEKNRKLRAIDQYHISILAYMIEKMTMVEEADGSTLLDNSVVLYGSGISDGDLHNHVNLPVVTVGKGGGALRTGRNFTCRPETPMSNLLLSLLQQAGVAVDHFGDSTEPLPGLAV</sequence>
<dbReference type="InterPro" id="IPR006311">
    <property type="entry name" value="TAT_signal"/>
</dbReference>